<evidence type="ECO:0000256" key="5">
    <source>
        <dbReference type="ARBA" id="ARBA00022679"/>
    </source>
</evidence>
<dbReference type="EMBL" id="WKKY01000414">
    <property type="protein sequence ID" value="MSE21420.1"/>
    <property type="molecule type" value="Genomic_DNA"/>
</dbReference>
<comment type="caution">
    <text evidence="11">The sequence shown here is derived from an EMBL/GenBank/DDBJ whole genome shotgun (WGS) entry which is preliminary data.</text>
</comment>
<comment type="subcellular location">
    <subcellularLocation>
        <location evidence="2">Cytoplasm</location>
    </subcellularLocation>
</comment>
<keyword evidence="11" id="KW-0012">Acyltransferase</keyword>
<organism evidence="11 12">
    <name type="scientific">Lentilactobacillus parabuchneri</name>
    <dbReference type="NCBI Taxonomy" id="152331"/>
    <lineage>
        <taxon>Bacteria</taxon>
        <taxon>Bacillati</taxon>
        <taxon>Bacillota</taxon>
        <taxon>Bacilli</taxon>
        <taxon>Lactobacillales</taxon>
        <taxon>Lactobacillaceae</taxon>
        <taxon>Lentilactobacillus</taxon>
    </lineage>
</organism>
<dbReference type="EC" id="2.3.1.274" evidence="9"/>
<evidence type="ECO:0000256" key="6">
    <source>
        <dbReference type="ARBA" id="ARBA00023098"/>
    </source>
</evidence>
<name>A0A844EM65_9LACO</name>
<dbReference type="HAMAP" id="MF_00019">
    <property type="entry name" value="PlsX"/>
    <property type="match status" value="1"/>
</dbReference>
<keyword evidence="4" id="KW-0444">Lipid biosynthesis</keyword>
<dbReference type="SUPFAM" id="SSF53659">
    <property type="entry name" value="Isocitrate/Isopropylmalate dehydrogenase-like"/>
    <property type="match status" value="1"/>
</dbReference>
<sequence>MKIAVDAMGGDYAPKEVVEGIELARDAYPDVEFQLFGQTDQIKKYLKNDDHIQIMQADEVIEMGDEPVKAVRTKKQSSIVLAATAVKEGTADAFFSAGNTGAILAAGLFIVGRIKGIDRPGLTTTLPVIAEKDQDKFVMIDVG</sequence>
<keyword evidence="6" id="KW-0443">Lipid metabolism</keyword>
<evidence type="ECO:0000256" key="8">
    <source>
        <dbReference type="ARBA" id="ARBA00023264"/>
    </source>
</evidence>
<gene>
    <name evidence="11" type="ORF">GKC44_09275</name>
</gene>
<comment type="subunit">
    <text evidence="10">Homodimer. Probably interacts with PlsY.</text>
</comment>
<dbReference type="GO" id="GO:0043811">
    <property type="term" value="F:phosphate:acyl-[acyl carrier protein] acyltransferase activity"/>
    <property type="evidence" value="ECO:0007669"/>
    <property type="project" value="UniProtKB-EC"/>
</dbReference>
<evidence type="ECO:0000256" key="9">
    <source>
        <dbReference type="ARBA" id="ARBA00024069"/>
    </source>
</evidence>
<dbReference type="PANTHER" id="PTHR30100:SF1">
    <property type="entry name" value="PHOSPHATE ACYLTRANSFERASE"/>
    <property type="match status" value="1"/>
</dbReference>
<dbReference type="InterPro" id="IPR012281">
    <property type="entry name" value="Phospholipid_synth_PlsX-like"/>
</dbReference>
<dbReference type="GO" id="GO:0008654">
    <property type="term" value="P:phospholipid biosynthetic process"/>
    <property type="evidence" value="ECO:0007669"/>
    <property type="project" value="UniProtKB-KW"/>
</dbReference>
<keyword evidence="5 11" id="KW-0808">Transferase</keyword>
<evidence type="ECO:0000313" key="11">
    <source>
        <dbReference type="EMBL" id="MSE21420.1"/>
    </source>
</evidence>
<reference evidence="11 12" key="1">
    <citation type="submission" date="2019-11" db="EMBL/GenBank/DDBJ databases">
        <title>Draft Genome Sequence of Plant Growth-Promoting Rhizosphere-Associated Bacteria.</title>
        <authorList>
            <person name="Vasilyev I.Y."/>
            <person name="Radchenko V."/>
            <person name="Ilnitskaya E.V."/>
        </authorList>
    </citation>
    <scope>NUCLEOTIDE SEQUENCE [LARGE SCALE GENOMIC DNA]</scope>
    <source>
        <strain evidence="11 12">VRA_07sq_f</strain>
    </source>
</reference>
<accession>A0A844EM65</accession>
<dbReference type="InterPro" id="IPR003664">
    <property type="entry name" value="FA_synthesis"/>
</dbReference>
<evidence type="ECO:0000256" key="2">
    <source>
        <dbReference type="ARBA" id="ARBA00004496"/>
    </source>
</evidence>
<proteinExistence type="inferred from homology"/>
<protein>
    <recommendedName>
        <fullName evidence="9">phosphate acyltransferase</fullName>
        <ecNumber evidence="9">2.3.1.274</ecNumber>
    </recommendedName>
</protein>
<dbReference type="Proteomes" id="UP000491237">
    <property type="component" value="Unassembled WGS sequence"/>
</dbReference>
<dbReference type="GO" id="GO:0006633">
    <property type="term" value="P:fatty acid biosynthetic process"/>
    <property type="evidence" value="ECO:0007669"/>
    <property type="project" value="InterPro"/>
</dbReference>
<dbReference type="PANTHER" id="PTHR30100">
    <property type="entry name" value="FATTY ACID/PHOSPHOLIPID SYNTHESIS PROTEIN PLSX"/>
    <property type="match status" value="1"/>
</dbReference>
<evidence type="ECO:0000256" key="1">
    <source>
        <dbReference type="ARBA" id="ARBA00001232"/>
    </source>
</evidence>
<dbReference type="Gene3D" id="3.40.718.10">
    <property type="entry name" value="Isopropylmalate Dehydrogenase"/>
    <property type="match status" value="1"/>
</dbReference>
<comment type="catalytic activity">
    <reaction evidence="1">
        <text>a fatty acyl-[ACP] + phosphate = an acyl phosphate + holo-[ACP]</text>
        <dbReference type="Rhea" id="RHEA:42292"/>
        <dbReference type="Rhea" id="RHEA-COMP:9685"/>
        <dbReference type="Rhea" id="RHEA-COMP:14125"/>
        <dbReference type="ChEBI" id="CHEBI:43474"/>
        <dbReference type="ChEBI" id="CHEBI:59918"/>
        <dbReference type="ChEBI" id="CHEBI:64479"/>
        <dbReference type="ChEBI" id="CHEBI:138651"/>
        <dbReference type="EC" id="2.3.1.274"/>
    </reaction>
</comment>
<evidence type="ECO:0000313" key="12">
    <source>
        <dbReference type="Proteomes" id="UP000491237"/>
    </source>
</evidence>
<evidence type="ECO:0000256" key="3">
    <source>
        <dbReference type="ARBA" id="ARBA00022490"/>
    </source>
</evidence>
<keyword evidence="3" id="KW-0963">Cytoplasm</keyword>
<evidence type="ECO:0000256" key="10">
    <source>
        <dbReference type="ARBA" id="ARBA00046608"/>
    </source>
</evidence>
<dbReference type="GO" id="GO:0005737">
    <property type="term" value="C:cytoplasm"/>
    <property type="evidence" value="ECO:0007669"/>
    <property type="project" value="UniProtKB-SubCell"/>
</dbReference>
<evidence type="ECO:0000256" key="7">
    <source>
        <dbReference type="ARBA" id="ARBA00023209"/>
    </source>
</evidence>
<dbReference type="AlphaFoldDB" id="A0A844EM65"/>
<dbReference type="Pfam" id="PF02504">
    <property type="entry name" value="FA_synthesis"/>
    <property type="match status" value="1"/>
</dbReference>
<evidence type="ECO:0000256" key="4">
    <source>
        <dbReference type="ARBA" id="ARBA00022516"/>
    </source>
</evidence>
<keyword evidence="7" id="KW-0594">Phospholipid biosynthesis</keyword>
<feature type="non-terminal residue" evidence="11">
    <location>
        <position position="143"/>
    </location>
</feature>
<keyword evidence="8" id="KW-1208">Phospholipid metabolism</keyword>